<dbReference type="InterPro" id="IPR001279">
    <property type="entry name" value="Metallo-B-lactamas"/>
</dbReference>
<organism evidence="8 9">
    <name type="scientific">Vitreoscilla filiformis</name>
    <dbReference type="NCBI Taxonomy" id="63"/>
    <lineage>
        <taxon>Bacteria</taxon>
        <taxon>Pseudomonadati</taxon>
        <taxon>Pseudomonadota</taxon>
        <taxon>Betaproteobacteria</taxon>
        <taxon>Neisseriales</taxon>
        <taxon>Neisseriaceae</taxon>
        <taxon>Vitreoscilla</taxon>
    </lineage>
</organism>
<dbReference type="UniPathway" id="UPA00539"/>
<dbReference type="SUPFAM" id="SSF56281">
    <property type="entry name" value="Metallo-hydrolase/oxidoreductase"/>
    <property type="match status" value="1"/>
</dbReference>
<evidence type="ECO:0000256" key="6">
    <source>
        <dbReference type="HAMAP-Rule" id="MF_00653"/>
    </source>
</evidence>
<accession>A0A221KHN6</accession>
<keyword evidence="4 6" id="KW-0813">Transport</keyword>
<dbReference type="Proteomes" id="UP000199729">
    <property type="component" value="Chromosome"/>
</dbReference>
<dbReference type="Pfam" id="PF12706">
    <property type="entry name" value="Lactamase_B_2"/>
    <property type="match status" value="1"/>
</dbReference>
<dbReference type="GO" id="GO:0018189">
    <property type="term" value="P:pyrroloquinoline quinone biosynthetic process"/>
    <property type="evidence" value="ECO:0007669"/>
    <property type="project" value="UniProtKB-UniRule"/>
</dbReference>
<keyword evidence="5 6" id="KW-0884">PQQ biosynthesis</keyword>
<dbReference type="KEGG" id="vff:VITFI_CDS2785"/>
<evidence type="ECO:0000256" key="4">
    <source>
        <dbReference type="ARBA" id="ARBA00022448"/>
    </source>
</evidence>
<comment type="similarity">
    <text evidence="2 6">Belongs to the PqqB family.</text>
</comment>
<gene>
    <name evidence="6" type="primary">pqqB</name>
    <name evidence="8" type="ORF">VITFI_CDS2785</name>
</gene>
<evidence type="ECO:0000256" key="5">
    <source>
        <dbReference type="ARBA" id="ARBA00022905"/>
    </source>
</evidence>
<evidence type="ECO:0000259" key="7">
    <source>
        <dbReference type="Pfam" id="PF12706"/>
    </source>
</evidence>
<reference evidence="8 9" key="1">
    <citation type="submission" date="2017-07" db="EMBL/GenBank/DDBJ databases">
        <title>Complete Genome Sequence of the cosmetic ferment Vitreoscilla filiformis (ATCC15551).</title>
        <authorList>
            <person name="Contreras S."/>
            <person name="Sagory-Zalkind P."/>
            <person name="Blanquart H."/>
            <person name="Iltis A."/>
            <person name="Morand S.C."/>
        </authorList>
    </citation>
    <scope>NUCLEOTIDE SEQUENCE [LARGE SCALE GENOMIC DNA]</scope>
    <source>
        <strain evidence="8 9">ATCC 15551</strain>
    </source>
</reference>
<name>A0A221KHN6_VITFI</name>
<evidence type="ECO:0000313" key="8">
    <source>
        <dbReference type="EMBL" id="ASM78562.1"/>
    </source>
</evidence>
<dbReference type="AlphaFoldDB" id="A0A221KHN6"/>
<evidence type="ECO:0000256" key="3">
    <source>
        <dbReference type="ARBA" id="ARBA00015084"/>
    </source>
</evidence>
<evidence type="ECO:0000256" key="2">
    <source>
        <dbReference type="ARBA" id="ARBA00008481"/>
    </source>
</evidence>
<dbReference type="HAMAP" id="MF_00653">
    <property type="entry name" value="PQQ_syn_PqqB"/>
    <property type="match status" value="1"/>
</dbReference>
<evidence type="ECO:0000313" key="9">
    <source>
        <dbReference type="Proteomes" id="UP000199729"/>
    </source>
</evidence>
<dbReference type="EMBL" id="CP022423">
    <property type="protein sequence ID" value="ASM78562.1"/>
    <property type="molecule type" value="Genomic_DNA"/>
</dbReference>
<dbReference type="NCBIfam" id="TIGR02108">
    <property type="entry name" value="PQQ_syn_pqqB"/>
    <property type="match status" value="1"/>
</dbReference>
<keyword evidence="9" id="KW-1185">Reference proteome</keyword>
<dbReference type="InterPro" id="IPR011842">
    <property type="entry name" value="PQQ_synth_PqqB"/>
</dbReference>
<dbReference type="InterPro" id="IPR036866">
    <property type="entry name" value="RibonucZ/Hydroxyglut_hydro"/>
</dbReference>
<feature type="domain" description="Metallo-beta-lactamase" evidence="7">
    <location>
        <begin position="17"/>
        <end position="238"/>
    </location>
</feature>
<evidence type="ECO:0000256" key="1">
    <source>
        <dbReference type="ARBA" id="ARBA00004886"/>
    </source>
</evidence>
<proteinExistence type="inferred from homology"/>
<comment type="function">
    <text evidence="6">May be involved in the transport of PQQ or its precursor to the periplasm.</text>
</comment>
<sequence length="271" mass="29389">MRARTQSSVAVGGPDDWVLVNASPDVLQQIRATPALQPGRALRDTGIAGVLLADGQIDHTTGLFMLRERGRPLPLWCTDPVYDDLTQGNPIFNVLGHFCGVDRQRVTLDGTAFEVPGVPGLRIRALPLKSKPAPFSPHRECPVDGDNVGFIFENSATGRRIFYAPGLAEIEPHVWEAMTTSDVVMVDGTFWTDDEMVRLGISTKLGSQIGHLAQSGASGMLDWLSRLPASTQKWLIHINNTNPILNEHSPERAACTAAGVGVSFDGLEIEF</sequence>
<comment type="pathway">
    <text evidence="1 6">Cofactor biosynthesis; pyrroloquinoline quinone biosynthesis.</text>
</comment>
<protein>
    <recommendedName>
        <fullName evidence="3 6">Coenzyme PQQ synthesis protein B</fullName>
    </recommendedName>
    <alternativeName>
        <fullName evidence="6">Pyrroloquinoline quinone biosynthesis protein B</fullName>
    </alternativeName>
</protein>
<dbReference type="Gene3D" id="3.60.15.10">
    <property type="entry name" value="Ribonuclease Z/Hydroxyacylglutathione hydrolase-like"/>
    <property type="match status" value="1"/>
</dbReference>